<sequence length="87" mass="9334">MSCFLTPSVTSLYICLIYQFLVDCQQPAASLPTLSPQLRRGRASLARSPKFAADLQDDRSVLSGGRLALSPCDPRTCLARPAPPPGT</sequence>
<keyword evidence="3" id="KW-1185">Reference proteome</keyword>
<protein>
    <submittedName>
        <fullName evidence="2">(Atlantic silverside) hypothetical protein</fullName>
    </submittedName>
</protein>
<dbReference type="OrthoDB" id="10464923at2759"/>
<gene>
    <name evidence="2" type="ORF">MMEN_LOCUS15337</name>
</gene>
<evidence type="ECO:0000313" key="3">
    <source>
        <dbReference type="Proteomes" id="UP000677803"/>
    </source>
</evidence>
<evidence type="ECO:0000313" key="2">
    <source>
        <dbReference type="EMBL" id="CAG5958517.1"/>
    </source>
</evidence>
<feature type="signal peptide" evidence="1">
    <location>
        <begin position="1"/>
        <end position="30"/>
    </location>
</feature>
<comment type="caution">
    <text evidence="2">The sequence shown here is derived from an EMBL/GenBank/DDBJ whole genome shotgun (WGS) entry which is preliminary data.</text>
</comment>
<reference evidence="2" key="1">
    <citation type="submission" date="2021-05" db="EMBL/GenBank/DDBJ databases">
        <authorList>
            <person name="Tigano A."/>
        </authorList>
    </citation>
    <scope>NUCLEOTIDE SEQUENCE</scope>
</reference>
<accession>A0A8S4BF09</accession>
<keyword evidence="1" id="KW-0732">Signal</keyword>
<organism evidence="2 3">
    <name type="scientific">Menidia menidia</name>
    <name type="common">Atlantic silverside</name>
    <dbReference type="NCBI Taxonomy" id="238744"/>
    <lineage>
        <taxon>Eukaryota</taxon>
        <taxon>Metazoa</taxon>
        <taxon>Chordata</taxon>
        <taxon>Craniata</taxon>
        <taxon>Vertebrata</taxon>
        <taxon>Euteleostomi</taxon>
        <taxon>Actinopterygii</taxon>
        <taxon>Neopterygii</taxon>
        <taxon>Teleostei</taxon>
        <taxon>Neoteleostei</taxon>
        <taxon>Acanthomorphata</taxon>
        <taxon>Ovalentaria</taxon>
        <taxon>Atherinomorphae</taxon>
        <taxon>Atheriniformes</taxon>
        <taxon>Atherinopsidae</taxon>
        <taxon>Menidiinae</taxon>
        <taxon>Menidia</taxon>
    </lineage>
</organism>
<dbReference type="AlphaFoldDB" id="A0A8S4BF09"/>
<dbReference type="EMBL" id="CAJRST010022223">
    <property type="protein sequence ID" value="CAG5958517.1"/>
    <property type="molecule type" value="Genomic_DNA"/>
</dbReference>
<evidence type="ECO:0000256" key="1">
    <source>
        <dbReference type="SAM" id="SignalP"/>
    </source>
</evidence>
<proteinExistence type="predicted"/>
<name>A0A8S4BF09_9TELE</name>
<feature type="chain" id="PRO_5035827399" evidence="1">
    <location>
        <begin position="31"/>
        <end position="87"/>
    </location>
</feature>
<dbReference type="Proteomes" id="UP000677803">
    <property type="component" value="Unassembled WGS sequence"/>
</dbReference>